<dbReference type="OrthoDB" id="3704937at2"/>
<comment type="caution">
    <text evidence="1">The sequence shown here is derived from an EMBL/GenBank/DDBJ whole genome shotgun (WGS) entry which is preliminary data.</text>
</comment>
<proteinExistence type="predicted"/>
<accession>A0A6N7Z5R6</accession>
<sequence length="109" mass="12039">MTPVEASAAIAVAEVISRELDEDYVGLWTLAWHLRRKLGSVSDTQIRELAEVVLRGLAPSSVSVGELSGETGIFDEWPEPTGIDRAISQWARLGRDPNIGEIAWLVRQR</sequence>
<dbReference type="Proteomes" id="UP000440096">
    <property type="component" value="Unassembled WGS sequence"/>
</dbReference>
<dbReference type="EMBL" id="WMBA01000029">
    <property type="protein sequence ID" value="MTD56091.1"/>
    <property type="molecule type" value="Genomic_DNA"/>
</dbReference>
<keyword evidence="2" id="KW-1185">Reference proteome</keyword>
<dbReference type="AlphaFoldDB" id="A0A6N7Z5R6"/>
<protein>
    <submittedName>
        <fullName evidence="1">Uncharacterized protein</fullName>
    </submittedName>
</protein>
<gene>
    <name evidence="1" type="ORF">GKO32_19215</name>
</gene>
<evidence type="ECO:0000313" key="1">
    <source>
        <dbReference type="EMBL" id="MTD56091.1"/>
    </source>
</evidence>
<organism evidence="1 2">
    <name type="scientific">Amycolatopsis pithecellobii</name>
    <dbReference type="NCBI Taxonomy" id="664692"/>
    <lineage>
        <taxon>Bacteria</taxon>
        <taxon>Bacillati</taxon>
        <taxon>Actinomycetota</taxon>
        <taxon>Actinomycetes</taxon>
        <taxon>Pseudonocardiales</taxon>
        <taxon>Pseudonocardiaceae</taxon>
        <taxon>Amycolatopsis</taxon>
    </lineage>
</organism>
<evidence type="ECO:0000313" key="2">
    <source>
        <dbReference type="Proteomes" id="UP000440096"/>
    </source>
</evidence>
<name>A0A6N7Z5R6_9PSEU</name>
<dbReference type="RefSeq" id="WP_154758259.1">
    <property type="nucleotide sequence ID" value="NZ_WMBA01000029.1"/>
</dbReference>
<reference evidence="1 2" key="1">
    <citation type="submission" date="2019-11" db="EMBL/GenBank/DDBJ databases">
        <title>Draft genome of Amycolatopsis RM579.</title>
        <authorList>
            <person name="Duangmal K."/>
            <person name="Mingma R."/>
        </authorList>
    </citation>
    <scope>NUCLEOTIDE SEQUENCE [LARGE SCALE GENOMIC DNA]</scope>
    <source>
        <strain evidence="1 2">RM579</strain>
    </source>
</reference>